<dbReference type="AlphaFoldDB" id="A0A6I4IBL5"/>
<evidence type="ECO:0000313" key="2">
    <source>
        <dbReference type="EMBL" id="MVN92581.1"/>
    </source>
</evidence>
<protein>
    <recommendedName>
        <fullName evidence="4">DUF4252 domain-containing protein</fullName>
    </recommendedName>
</protein>
<gene>
    <name evidence="2" type="ORF">GO816_15690</name>
</gene>
<proteinExistence type="predicted"/>
<organism evidence="2 3">
    <name type="scientific">Mucilaginibacter aquatilis</name>
    <dbReference type="NCBI Taxonomy" id="1517760"/>
    <lineage>
        <taxon>Bacteria</taxon>
        <taxon>Pseudomonadati</taxon>
        <taxon>Bacteroidota</taxon>
        <taxon>Sphingobacteriia</taxon>
        <taxon>Sphingobacteriales</taxon>
        <taxon>Sphingobacteriaceae</taxon>
        <taxon>Mucilaginibacter</taxon>
    </lineage>
</organism>
<reference evidence="2 3" key="1">
    <citation type="submission" date="2019-12" db="EMBL/GenBank/DDBJ databases">
        <title>Mucilaginibacter sp. HME9299 genome sequencing and assembly.</title>
        <authorList>
            <person name="Kang H."/>
            <person name="Kim H."/>
            <person name="Joh K."/>
        </authorList>
    </citation>
    <scope>NUCLEOTIDE SEQUENCE [LARGE SCALE GENOMIC DNA]</scope>
    <source>
        <strain evidence="2 3">HME9299</strain>
    </source>
</reference>
<name>A0A6I4IBL5_9SPHI</name>
<dbReference type="Proteomes" id="UP000434850">
    <property type="component" value="Unassembled WGS sequence"/>
</dbReference>
<evidence type="ECO:0000256" key="1">
    <source>
        <dbReference type="SAM" id="SignalP"/>
    </source>
</evidence>
<evidence type="ECO:0000313" key="3">
    <source>
        <dbReference type="Proteomes" id="UP000434850"/>
    </source>
</evidence>
<keyword evidence="1" id="KW-0732">Signal</keyword>
<keyword evidence="3" id="KW-1185">Reference proteome</keyword>
<dbReference type="EMBL" id="WQLA01000006">
    <property type="protein sequence ID" value="MVN92581.1"/>
    <property type="molecule type" value="Genomic_DNA"/>
</dbReference>
<comment type="caution">
    <text evidence="2">The sequence shown here is derived from an EMBL/GenBank/DDBJ whole genome shotgun (WGS) entry which is preliminary data.</text>
</comment>
<dbReference type="RefSeq" id="WP_157542888.1">
    <property type="nucleotide sequence ID" value="NZ_WQLA01000006.1"/>
</dbReference>
<sequence>MKTLRLFSACLLTSAYTFAQDTTGTHLVTFSLPKKVQKLSKQQYLDYGKKSFNKSYTALPNDHVYLTEGLLVTIRDRETESTKKRTLEQLKREMEEVIGSGNGTYTQSRIVTVDNRKFYIFEFYIKNEGHLSFYTDYIGNKNKNTVGVIDFKRPDEAKAHKHLEDILKGMRFTDDTLN</sequence>
<accession>A0A6I4IBL5</accession>
<feature type="chain" id="PRO_5026259688" description="DUF4252 domain-containing protein" evidence="1">
    <location>
        <begin position="20"/>
        <end position="178"/>
    </location>
</feature>
<evidence type="ECO:0008006" key="4">
    <source>
        <dbReference type="Google" id="ProtNLM"/>
    </source>
</evidence>
<feature type="signal peptide" evidence="1">
    <location>
        <begin position="1"/>
        <end position="19"/>
    </location>
</feature>